<dbReference type="GeneID" id="54457326"/>
<reference evidence="10" key="3">
    <citation type="submission" date="2025-04" db="UniProtKB">
        <authorList>
            <consortium name="RefSeq"/>
        </authorList>
    </citation>
    <scope>IDENTIFICATION</scope>
    <source>
        <strain evidence="10">CBS 304.34</strain>
    </source>
</reference>
<dbReference type="RefSeq" id="XP_033584952.1">
    <property type="nucleotide sequence ID" value="XM_033716433.1"/>
</dbReference>
<comment type="catalytic activity">
    <reaction evidence="4">
        <text>a 1,2-diacyl-sn-glycero-3-phosphocholine + H2O = a 1-acyl-sn-glycero-3-phosphocholine + a fatty acid + H(+)</text>
        <dbReference type="Rhea" id="RHEA:15801"/>
        <dbReference type="ChEBI" id="CHEBI:15377"/>
        <dbReference type="ChEBI" id="CHEBI:15378"/>
        <dbReference type="ChEBI" id="CHEBI:28868"/>
        <dbReference type="ChEBI" id="CHEBI:57643"/>
        <dbReference type="ChEBI" id="CHEBI:58168"/>
        <dbReference type="EC" id="3.1.1.4"/>
    </reaction>
    <physiologicalReaction direction="left-to-right" evidence="4">
        <dbReference type="Rhea" id="RHEA:15802"/>
    </physiologicalReaction>
</comment>
<dbReference type="InterPro" id="IPR016035">
    <property type="entry name" value="Acyl_Trfase/lysoPLipase"/>
</dbReference>
<dbReference type="InterPro" id="IPR055497">
    <property type="entry name" value="DUF7069"/>
</dbReference>
<dbReference type="InterPro" id="IPR002110">
    <property type="entry name" value="Ankyrin_rpt"/>
</dbReference>
<dbReference type="Gene3D" id="3.40.1090.10">
    <property type="entry name" value="Cytosolic phospholipase A2 catalytic domain"/>
    <property type="match status" value="1"/>
</dbReference>
<feature type="domain" description="PNPLA" evidence="7">
    <location>
        <begin position="1"/>
        <end position="67"/>
    </location>
</feature>
<name>A0A6A6ZAW7_9PEZI</name>
<protein>
    <recommendedName>
        <fullName evidence="1">phospholipase A2</fullName>
        <ecNumber evidence="1">3.1.1.4</ecNumber>
    </recommendedName>
</protein>
<keyword evidence="3" id="KW-0443">Lipid metabolism</keyword>
<keyword evidence="2" id="KW-0677">Repeat</keyword>
<feature type="short sequence motif" description="DGA/G" evidence="6">
    <location>
        <begin position="54"/>
        <end position="56"/>
    </location>
</feature>
<dbReference type="PROSITE" id="PS50088">
    <property type="entry name" value="ANK_REPEAT"/>
    <property type="match status" value="4"/>
</dbReference>
<dbReference type="PANTHER" id="PTHR10039">
    <property type="entry name" value="AMELOGENIN"/>
    <property type="match status" value="1"/>
</dbReference>
<evidence type="ECO:0000256" key="4">
    <source>
        <dbReference type="ARBA" id="ARBA00023422"/>
    </source>
</evidence>
<proteinExistence type="predicted"/>
<sequence length="880" mass="100058">MPDDTTILANYASPRWPEDLLNSTTIWQAARATSAASTFFEPIKIGPDEESFLDGATGANNPVRQVWAEAEDVWKSEGALRDNLQCFVSVGTGIPTVKPFGRNLAAIGNTLKSQATETESTARDFIRHHTELHSEHRYFRFNVLSGLEDIGLEDAAARPRIVAATRRYLAAEEHKKQLELCAKNLQSRESDQISRPTDKPWGEIEIKCQQLLYTSPYKSHKERNPDRIEGTCEWFLTHQYFKTWMQSTISSILWLSADPGCGKSVLSKFLVDVDLKSTESRAMCYFFFKDDDVKQKSATDAVSALLHQLFIQKRFLIRHAIPAYQSQGTKLQQNFHELWDILTSAATDPEAGEIVCILDALDECEETGRRNVIKALNKFYNGQASEKTSSRLKFLATSRPYFEIERHFTELTMDLPTVRLRGEEESNQISKEINRVITFKVHKEIGPKLELDESEKSALENELLSIPHRTYLWLRLIFEGIVQTPNQRVTKNTLMRSIKTLPKTVEETYEDILKRSGNKDQARKLLCIVVSAARPLTVQEMNIALALEDNHRSYEELDLEPEDRFKTRLRYLCGLFVNVIDRRVYLIHQTAKEFLLAKPETTSGVWKYSIEPAVSELVMARTCITYLLFTEFSSSLDMESELRAEEILADGQRTDTHHYLGYAASHWAAHFQKAQKRAANGILQLVLKTCDTQSQRFQTWFSIYCTLVHPYDKTPHFTNRLIVGSYFGHEAVVRLLLLEGKADVESKDDKYGRTPLLWAAKNGHEAVVKLLLLEGKADVESKDDTYGQTPLLWAAENGHEAVVKLLLLEGKADVESKDEEYGRTPLSWAAENGHEAAVKLLLLEGKADVESKDEEHGRTPLLWAAQNGHEAVVKLLQLVY</sequence>
<dbReference type="Pfam" id="PF24883">
    <property type="entry name" value="NPHP3_N"/>
    <property type="match status" value="1"/>
</dbReference>
<reference evidence="10" key="2">
    <citation type="submission" date="2020-04" db="EMBL/GenBank/DDBJ databases">
        <authorList>
            <consortium name="NCBI Genome Project"/>
        </authorList>
    </citation>
    <scope>NUCLEOTIDE SEQUENCE</scope>
    <source>
        <strain evidence="10">CBS 304.34</strain>
    </source>
</reference>
<dbReference type="EC" id="3.1.1.4" evidence="1"/>
<dbReference type="Pfam" id="PF12796">
    <property type="entry name" value="Ank_2"/>
    <property type="match status" value="1"/>
</dbReference>
<dbReference type="AlphaFoldDB" id="A0A6A6ZAW7"/>
<keyword evidence="9" id="KW-1185">Reference proteome</keyword>
<comment type="caution">
    <text evidence="6">Lacks conserved residue(s) required for the propagation of feature annotation.</text>
</comment>
<dbReference type="Pfam" id="PF22939">
    <property type="entry name" value="WHD_GPIID"/>
    <property type="match status" value="1"/>
</dbReference>
<dbReference type="GO" id="GO:0046486">
    <property type="term" value="P:glycerolipid metabolic process"/>
    <property type="evidence" value="ECO:0007669"/>
    <property type="project" value="UniProtKB-ARBA"/>
</dbReference>
<dbReference type="Pfam" id="PF13637">
    <property type="entry name" value="Ank_4"/>
    <property type="match status" value="1"/>
</dbReference>
<gene>
    <name evidence="8 10" type="ORF">BDZ99DRAFT_405754</name>
</gene>
<evidence type="ECO:0000256" key="6">
    <source>
        <dbReference type="PROSITE-ProRule" id="PRU01161"/>
    </source>
</evidence>
<dbReference type="InterPro" id="IPR056884">
    <property type="entry name" value="NPHP3-like_N"/>
</dbReference>
<dbReference type="Pfam" id="PF01734">
    <property type="entry name" value="Patatin"/>
    <property type="match status" value="1"/>
</dbReference>
<feature type="repeat" description="ANK" evidence="5">
    <location>
        <begin position="821"/>
        <end position="854"/>
    </location>
</feature>
<evidence type="ECO:0000256" key="5">
    <source>
        <dbReference type="PROSITE-ProRule" id="PRU00023"/>
    </source>
</evidence>
<dbReference type="GO" id="GO:0004623">
    <property type="term" value="F:phospholipase A2 activity"/>
    <property type="evidence" value="ECO:0007669"/>
    <property type="project" value="UniProtKB-EC"/>
</dbReference>
<dbReference type="InterPro" id="IPR002641">
    <property type="entry name" value="PNPLA_dom"/>
</dbReference>
<dbReference type="PROSITE" id="PS50297">
    <property type="entry name" value="ANK_REP_REGION"/>
    <property type="match status" value="4"/>
</dbReference>
<dbReference type="Gene3D" id="1.25.40.20">
    <property type="entry name" value="Ankyrin repeat-containing domain"/>
    <property type="match status" value="2"/>
</dbReference>
<dbReference type="InterPro" id="IPR054471">
    <property type="entry name" value="GPIID_WHD"/>
</dbReference>
<feature type="repeat" description="ANK" evidence="5">
    <location>
        <begin position="856"/>
        <end position="876"/>
    </location>
</feature>
<keyword evidence="5" id="KW-0040">ANK repeat</keyword>
<evidence type="ECO:0000256" key="2">
    <source>
        <dbReference type="ARBA" id="ARBA00022737"/>
    </source>
</evidence>
<dbReference type="SMART" id="SM00248">
    <property type="entry name" value="ANK"/>
    <property type="match status" value="5"/>
</dbReference>
<evidence type="ECO:0000259" key="7">
    <source>
        <dbReference type="PROSITE" id="PS51635"/>
    </source>
</evidence>
<dbReference type="InterPro" id="IPR036770">
    <property type="entry name" value="Ankyrin_rpt-contain_sf"/>
</dbReference>
<dbReference type="Gene3D" id="3.40.50.300">
    <property type="entry name" value="P-loop containing nucleotide triphosphate hydrolases"/>
    <property type="match status" value="1"/>
</dbReference>
<evidence type="ECO:0000313" key="8">
    <source>
        <dbReference type="EMBL" id="KAF2817988.1"/>
    </source>
</evidence>
<dbReference type="SUPFAM" id="SSF52151">
    <property type="entry name" value="FabD/lysophospholipase-like"/>
    <property type="match status" value="1"/>
</dbReference>
<reference evidence="8 10" key="1">
    <citation type="journal article" date="2020" name="Stud. Mycol.">
        <title>101 Dothideomycetes genomes: a test case for predicting lifestyles and emergence of pathogens.</title>
        <authorList>
            <person name="Haridas S."/>
            <person name="Albert R."/>
            <person name="Binder M."/>
            <person name="Bloem J."/>
            <person name="Labutti K."/>
            <person name="Salamov A."/>
            <person name="Andreopoulos B."/>
            <person name="Baker S."/>
            <person name="Barry K."/>
            <person name="Bills G."/>
            <person name="Bluhm B."/>
            <person name="Cannon C."/>
            <person name="Castanera R."/>
            <person name="Culley D."/>
            <person name="Daum C."/>
            <person name="Ezra D."/>
            <person name="Gonzalez J."/>
            <person name="Henrissat B."/>
            <person name="Kuo A."/>
            <person name="Liang C."/>
            <person name="Lipzen A."/>
            <person name="Lutzoni F."/>
            <person name="Magnuson J."/>
            <person name="Mondo S."/>
            <person name="Nolan M."/>
            <person name="Ohm R."/>
            <person name="Pangilinan J."/>
            <person name="Park H.-J."/>
            <person name="Ramirez L."/>
            <person name="Alfaro M."/>
            <person name="Sun H."/>
            <person name="Tritt A."/>
            <person name="Yoshinaga Y."/>
            <person name="Zwiers L.-H."/>
            <person name="Turgeon B."/>
            <person name="Goodwin S."/>
            <person name="Spatafora J."/>
            <person name="Crous P."/>
            <person name="Grigoriev I."/>
        </authorList>
    </citation>
    <scope>NUCLEOTIDE SEQUENCE</scope>
    <source>
        <strain evidence="8 10">CBS 304.34</strain>
    </source>
</reference>
<dbReference type="Proteomes" id="UP000504636">
    <property type="component" value="Unplaced"/>
</dbReference>
<dbReference type="Pfam" id="PF23239">
    <property type="entry name" value="DUF7069"/>
    <property type="match status" value="1"/>
</dbReference>
<evidence type="ECO:0000313" key="9">
    <source>
        <dbReference type="Proteomes" id="UP000504636"/>
    </source>
</evidence>
<evidence type="ECO:0000313" key="10">
    <source>
        <dbReference type="RefSeq" id="XP_033584952.1"/>
    </source>
</evidence>
<accession>A0A6A6ZAW7</accession>
<dbReference type="EMBL" id="MU003692">
    <property type="protein sequence ID" value="KAF2817988.1"/>
    <property type="molecule type" value="Genomic_DNA"/>
</dbReference>
<feature type="repeat" description="ANK" evidence="5">
    <location>
        <begin position="751"/>
        <end position="784"/>
    </location>
</feature>
<dbReference type="InterPro" id="IPR027417">
    <property type="entry name" value="P-loop_NTPase"/>
</dbReference>
<dbReference type="SUPFAM" id="SSF48403">
    <property type="entry name" value="Ankyrin repeat"/>
    <property type="match status" value="1"/>
</dbReference>
<feature type="repeat" description="ANK" evidence="5">
    <location>
        <begin position="786"/>
        <end position="819"/>
    </location>
</feature>
<organism evidence="8">
    <name type="scientific">Mytilinidion resinicola</name>
    <dbReference type="NCBI Taxonomy" id="574789"/>
    <lineage>
        <taxon>Eukaryota</taxon>
        <taxon>Fungi</taxon>
        <taxon>Dikarya</taxon>
        <taxon>Ascomycota</taxon>
        <taxon>Pezizomycotina</taxon>
        <taxon>Dothideomycetes</taxon>
        <taxon>Pleosporomycetidae</taxon>
        <taxon>Mytilinidiales</taxon>
        <taxon>Mytilinidiaceae</taxon>
        <taxon>Mytilinidion</taxon>
    </lineage>
</organism>
<dbReference type="OrthoDB" id="194358at2759"/>
<evidence type="ECO:0000256" key="3">
    <source>
        <dbReference type="ARBA" id="ARBA00023098"/>
    </source>
</evidence>
<dbReference type="PROSITE" id="PS51635">
    <property type="entry name" value="PNPLA"/>
    <property type="match status" value="1"/>
</dbReference>
<evidence type="ECO:0000256" key="1">
    <source>
        <dbReference type="ARBA" id="ARBA00013278"/>
    </source>
</evidence>